<dbReference type="SUPFAM" id="SSF49464">
    <property type="entry name" value="Carboxypeptidase regulatory domain-like"/>
    <property type="match status" value="1"/>
</dbReference>
<dbReference type="RefSeq" id="WP_168060407.1">
    <property type="nucleotide sequence ID" value="NZ_VTOW01000002.1"/>
</dbReference>
<dbReference type="SUPFAM" id="SSF69318">
    <property type="entry name" value="Integrin alpha N-terminal domain"/>
    <property type="match status" value="1"/>
</dbReference>
<protein>
    <recommendedName>
        <fullName evidence="5">FG-GAP repeat protein</fullName>
    </recommendedName>
</protein>
<proteinExistence type="predicted"/>
<dbReference type="EMBL" id="VTOW01000002">
    <property type="protein sequence ID" value="NKE71613.1"/>
    <property type="molecule type" value="Genomic_DNA"/>
</dbReference>
<evidence type="ECO:0008006" key="5">
    <source>
        <dbReference type="Google" id="ProtNLM"/>
    </source>
</evidence>
<dbReference type="Pfam" id="PF13517">
    <property type="entry name" value="FG-GAP_3"/>
    <property type="match status" value="1"/>
</dbReference>
<dbReference type="InterPro" id="IPR013517">
    <property type="entry name" value="FG-GAP"/>
</dbReference>
<keyword evidence="4" id="KW-1185">Reference proteome</keyword>
<organism evidence="3 4">
    <name type="scientific">Candidatus Manganitrophus noduliformans</name>
    <dbReference type="NCBI Taxonomy" id="2606439"/>
    <lineage>
        <taxon>Bacteria</taxon>
        <taxon>Pseudomonadati</taxon>
        <taxon>Nitrospirota</taxon>
        <taxon>Nitrospiria</taxon>
        <taxon>Candidatus Troglogloeales</taxon>
        <taxon>Candidatus Manganitrophaceae</taxon>
        <taxon>Candidatus Manganitrophus</taxon>
    </lineage>
</organism>
<dbReference type="InterPro" id="IPR008969">
    <property type="entry name" value="CarboxyPept-like_regulatory"/>
</dbReference>
<sequence length="1264" mass="132504">MQYLLKKIFLLFLLLSACSADPFPDCCIDQGERRDAPFSTTFLAQFKTGSSDIVAPNPDQFLRIITEADIMTLMNSAATSQLNRNGLIGGVVQGSQGPAREAAIQVTDAEGNIIGHATGTSRNLFYNSLGRIPDLTIDQGTSSEGTFTVFNVPPGETFFQVVRGGRGNGRITSFAGAVSLGRIDALPVLPERVGLLGVAIDNLTGAGVPGASAAFFGREQVEEANAAGLFLISLDQGLPTNGEYLVRLSAPGFRETTHRFNTAMGDVLNRQQAFDPLTDDNMLLYSEGNIQDWAQRLGVELRPTTGVIIGRVTPGQANVAITPTGPDPASLGRVFYFNQSGQIDPSLSGTSNTSSFVFFPDCAQNPGGEIFLNASAIASDPQNNDIFSTGRAVAYCRPGGVFLQTIAITPRPVGSTSFTVPINGEVKPERGGAAVAGATLQIVGSDGSTSSNGEGQFTISPTPSGTPDAISPLMANSNYTVRAQGLTFVPTYQSLSTGPAGGKRDLILVEAARMSQLCPPSGQGALIGTARDLGLIDPSRRGRAAEEITLKVFKENGEEAGRVVSFDTQGQFIICDLPFASNSPGVFQIRVTSPEDSGAFLVTAYPDGVTLVSIDINKALPRETSFRGQVQNLAQPEGANNMVGDVRLSVLGTQKRFTADASGRFDLLLDSNSRFIVRAEKEGYLPSYNYQVETSARNLISPSSSLWTISAGDADALAQQAGLSLPLQGGILSGKVSIRGFDAPKPTDPPIPGLEAAAKSLHFGFLDQDAHIDLLSVSEQGMMTLLFGDGQGGFPSTLSFQLKYRDRLENPQDLASVQSVEIGDFNRDGQTDIIVFGDNTLIFFPGAGNRTIGFEEGRENPTPLFDSGSPKAMTVAELNGDSSPDLVFALGGQRPLLRLINQTDGSFVPFEAATGVADPSGSCGNDPTAIAVRQVGLAVIDILISDAARGLCDLTFDNTGIPNAPPITLTLPTGVSPADVIAIKTAFLDSDNIPDFLLLHKTGGAFFLGLPPAQVQDTPTTNIAFLPSFDLPADFIPTRMLFTDINRDSRADLVIGGAGSTGEARFLIGSGNGAFGSSKSILSSPVSDLALADADDDGKEDLILSGASSGALQLFRGSDSPQAGIRIEARNAAGEWVGVATYPDQNGRIAGATATTDSGRFIFFNVPAGLTNIRVAEGGAGNALVTAYSGGLSYTHLDMDPIQPTTVMVDGQVINPTAGEFAGISVEGIEVSSLGTSAKTMSGAEGRYQLHLGANSEHIIKLDP</sequence>
<evidence type="ECO:0000313" key="3">
    <source>
        <dbReference type="EMBL" id="NKE71613.1"/>
    </source>
</evidence>
<dbReference type="Proteomes" id="UP000534783">
    <property type="component" value="Unassembled WGS sequence"/>
</dbReference>
<evidence type="ECO:0000256" key="2">
    <source>
        <dbReference type="SAM" id="SignalP"/>
    </source>
</evidence>
<accession>A0A7X6DR81</accession>
<dbReference type="InterPro" id="IPR028994">
    <property type="entry name" value="Integrin_alpha_N"/>
</dbReference>
<comment type="caution">
    <text evidence="3">The sequence shown here is derived from an EMBL/GenBank/DDBJ whole genome shotgun (WGS) entry which is preliminary data.</text>
</comment>
<gene>
    <name evidence="3" type="ORF">MNODULE_12765</name>
</gene>
<reference evidence="3 4" key="1">
    <citation type="journal article" date="2020" name="Nature">
        <title>Bacterial chemolithoautotrophy via manganese oxidation.</title>
        <authorList>
            <person name="Yu H."/>
            <person name="Leadbetter J.R."/>
        </authorList>
    </citation>
    <scope>NUCLEOTIDE SEQUENCE [LARGE SCALE GENOMIC DNA]</scope>
    <source>
        <strain evidence="3 4">Mn-1</strain>
    </source>
</reference>
<dbReference type="PANTHER" id="PTHR44103:SF1">
    <property type="entry name" value="PROPROTEIN CONVERTASE P"/>
    <property type="match status" value="1"/>
</dbReference>
<keyword evidence="1 2" id="KW-0732">Signal</keyword>
<dbReference type="PANTHER" id="PTHR44103">
    <property type="entry name" value="PROPROTEIN CONVERTASE P"/>
    <property type="match status" value="1"/>
</dbReference>
<evidence type="ECO:0000313" key="4">
    <source>
        <dbReference type="Proteomes" id="UP000534783"/>
    </source>
</evidence>
<feature type="chain" id="PRO_5031514520" description="FG-GAP repeat protein" evidence="2">
    <location>
        <begin position="23"/>
        <end position="1264"/>
    </location>
</feature>
<dbReference type="AlphaFoldDB" id="A0A7X6DR81"/>
<dbReference type="PROSITE" id="PS51257">
    <property type="entry name" value="PROKAR_LIPOPROTEIN"/>
    <property type="match status" value="1"/>
</dbReference>
<feature type="signal peptide" evidence="2">
    <location>
        <begin position="1"/>
        <end position="22"/>
    </location>
</feature>
<name>A0A7X6DR81_9BACT</name>
<dbReference type="Gene3D" id="2.130.10.130">
    <property type="entry name" value="Integrin alpha, N-terminal"/>
    <property type="match status" value="1"/>
</dbReference>
<evidence type="ECO:0000256" key="1">
    <source>
        <dbReference type="ARBA" id="ARBA00022729"/>
    </source>
</evidence>